<comment type="similarity">
    <text evidence="1">Belongs to the TRAFAC class myosin-kinesin ATPase superfamily. Myosin family.</text>
</comment>
<dbReference type="GO" id="GO:0005737">
    <property type="term" value="C:cytoplasm"/>
    <property type="evidence" value="ECO:0007669"/>
    <property type="project" value="TreeGrafter"/>
</dbReference>
<dbReference type="SUPFAM" id="SSF52540">
    <property type="entry name" value="P-loop containing nucleoside triphosphate hydrolases"/>
    <property type="match status" value="1"/>
</dbReference>
<keyword evidence="2" id="KW-0175">Coiled coil</keyword>
<dbReference type="PANTHER" id="PTHR45615">
    <property type="entry name" value="MYOSIN HEAVY CHAIN, NON-MUSCLE"/>
    <property type="match status" value="1"/>
</dbReference>
<evidence type="ECO:0000256" key="2">
    <source>
        <dbReference type="SAM" id="Coils"/>
    </source>
</evidence>
<dbReference type="Gene3D" id="3.30.70.1590">
    <property type="match status" value="1"/>
</dbReference>
<dbReference type="Proteomes" id="UP000770717">
    <property type="component" value="Unassembled WGS sequence"/>
</dbReference>
<protein>
    <recommendedName>
        <fullName evidence="3">Myosin motor domain-containing protein</fullName>
    </recommendedName>
</protein>
<evidence type="ECO:0000256" key="1">
    <source>
        <dbReference type="PROSITE-ProRule" id="PRU00782"/>
    </source>
</evidence>
<dbReference type="Pfam" id="PF00612">
    <property type="entry name" value="IQ"/>
    <property type="match status" value="1"/>
</dbReference>
<dbReference type="PROSITE" id="PS50096">
    <property type="entry name" value="IQ"/>
    <property type="match status" value="1"/>
</dbReference>
<evidence type="ECO:0000313" key="4">
    <source>
        <dbReference type="EMBL" id="KAG9487030.1"/>
    </source>
</evidence>
<sequence>MLNVFLSLQAVEELFQLLDLEKKSIVMGRSQVFMKSGVLSRLEKQREKMISQNMILFQAACRGFLCRQKFKKTKIQMVALKCIQKNIRKYYCIQDWLWWQLMCHIRPSLSVHVDESKFREKVEEIITLSTKLNKSEKSRNELRQNVDLLESK</sequence>
<name>A0A8J6FHC7_ELECQ</name>
<dbReference type="InterPro" id="IPR000048">
    <property type="entry name" value="IQ_motif_EF-hand-BS"/>
</dbReference>
<dbReference type="GO" id="GO:0051015">
    <property type="term" value="F:actin filament binding"/>
    <property type="evidence" value="ECO:0007669"/>
    <property type="project" value="TreeGrafter"/>
</dbReference>
<dbReference type="Gene3D" id="4.10.270.10">
    <property type="entry name" value="Myosin, subunit A"/>
    <property type="match status" value="1"/>
</dbReference>
<dbReference type="PANTHER" id="PTHR45615:SF8">
    <property type="entry name" value="UNCONVENTIONAL MYOSIN-XVIIIB"/>
    <property type="match status" value="1"/>
</dbReference>
<comment type="caution">
    <text evidence="1">Lacks conserved residue(s) required for the propagation of feature annotation.</text>
</comment>
<accession>A0A8J6FHC7</accession>
<feature type="coiled-coil region" evidence="2">
    <location>
        <begin position="125"/>
        <end position="152"/>
    </location>
</feature>
<dbReference type="GO" id="GO:0003774">
    <property type="term" value="F:cytoskeletal motor activity"/>
    <property type="evidence" value="ECO:0007669"/>
    <property type="project" value="InterPro"/>
</dbReference>
<dbReference type="PROSITE" id="PS51456">
    <property type="entry name" value="MYOSIN_MOTOR"/>
    <property type="match status" value="1"/>
</dbReference>
<dbReference type="OrthoDB" id="2505895at2759"/>
<keyword evidence="1" id="KW-0505">Motor protein</keyword>
<reference evidence="4" key="1">
    <citation type="thesis" date="2020" institute="ProQuest LLC" country="789 East Eisenhower Parkway, Ann Arbor, MI, USA">
        <title>Comparative Genomics and Chromosome Evolution.</title>
        <authorList>
            <person name="Mudd A.B."/>
        </authorList>
    </citation>
    <scope>NUCLEOTIDE SEQUENCE</scope>
    <source>
        <strain evidence="4">HN-11 Male</strain>
        <tissue evidence="4">Kidney and liver</tissue>
    </source>
</reference>
<keyword evidence="1" id="KW-0009">Actin-binding</keyword>
<gene>
    <name evidence="4" type="ORF">GDO78_007091</name>
</gene>
<dbReference type="EMBL" id="WNTK01000003">
    <property type="protein sequence ID" value="KAG9487030.1"/>
    <property type="molecule type" value="Genomic_DNA"/>
</dbReference>
<proteinExistence type="inferred from homology"/>
<dbReference type="InterPro" id="IPR001609">
    <property type="entry name" value="Myosin_head_motor_dom-like"/>
</dbReference>
<keyword evidence="1" id="KW-0518">Myosin</keyword>
<evidence type="ECO:0000259" key="3">
    <source>
        <dbReference type="PROSITE" id="PS51456"/>
    </source>
</evidence>
<dbReference type="GO" id="GO:0016461">
    <property type="term" value="C:unconventional myosin complex"/>
    <property type="evidence" value="ECO:0007669"/>
    <property type="project" value="TreeGrafter"/>
</dbReference>
<dbReference type="GO" id="GO:0032982">
    <property type="term" value="C:myosin filament"/>
    <property type="evidence" value="ECO:0007669"/>
    <property type="project" value="TreeGrafter"/>
</dbReference>
<keyword evidence="5" id="KW-1185">Reference proteome</keyword>
<dbReference type="InterPro" id="IPR027417">
    <property type="entry name" value="P-loop_NTPase"/>
</dbReference>
<dbReference type="SMART" id="SM00015">
    <property type="entry name" value="IQ"/>
    <property type="match status" value="1"/>
</dbReference>
<feature type="domain" description="Myosin motor" evidence="3">
    <location>
        <begin position="1"/>
        <end position="47"/>
    </location>
</feature>
<dbReference type="AlphaFoldDB" id="A0A8J6FHC7"/>
<feature type="non-terminal residue" evidence="4">
    <location>
        <position position="152"/>
    </location>
</feature>
<dbReference type="GO" id="GO:0016460">
    <property type="term" value="C:myosin II complex"/>
    <property type="evidence" value="ECO:0007669"/>
    <property type="project" value="TreeGrafter"/>
</dbReference>
<organism evidence="4 5">
    <name type="scientific">Eleutherodactylus coqui</name>
    <name type="common">Puerto Rican coqui</name>
    <dbReference type="NCBI Taxonomy" id="57060"/>
    <lineage>
        <taxon>Eukaryota</taxon>
        <taxon>Metazoa</taxon>
        <taxon>Chordata</taxon>
        <taxon>Craniata</taxon>
        <taxon>Vertebrata</taxon>
        <taxon>Euteleostomi</taxon>
        <taxon>Amphibia</taxon>
        <taxon>Batrachia</taxon>
        <taxon>Anura</taxon>
        <taxon>Neobatrachia</taxon>
        <taxon>Hyloidea</taxon>
        <taxon>Eleutherodactylidae</taxon>
        <taxon>Eleutherodactylinae</taxon>
        <taxon>Eleutherodactylus</taxon>
        <taxon>Eleutherodactylus</taxon>
    </lineage>
</organism>
<comment type="caution">
    <text evidence="4">The sequence shown here is derived from an EMBL/GenBank/DDBJ whole genome shotgun (WGS) entry which is preliminary data.</text>
</comment>
<evidence type="ECO:0000313" key="5">
    <source>
        <dbReference type="Proteomes" id="UP000770717"/>
    </source>
</evidence>
<dbReference type="GO" id="GO:0005524">
    <property type="term" value="F:ATP binding"/>
    <property type="evidence" value="ECO:0007669"/>
    <property type="project" value="InterPro"/>
</dbReference>
<dbReference type="GO" id="GO:0031032">
    <property type="term" value="P:actomyosin structure organization"/>
    <property type="evidence" value="ECO:0007669"/>
    <property type="project" value="TreeGrafter"/>
</dbReference>